<keyword evidence="2" id="KW-1185">Reference proteome</keyword>
<evidence type="ECO:0000313" key="2">
    <source>
        <dbReference type="Proteomes" id="UP001642487"/>
    </source>
</evidence>
<reference evidence="1 2" key="1">
    <citation type="submission" date="2024-03" db="EMBL/GenBank/DDBJ databases">
        <authorList>
            <person name="Gkanogiannis A."/>
            <person name="Becerra Lopez-Lavalle L."/>
        </authorList>
    </citation>
    <scope>NUCLEOTIDE SEQUENCE [LARGE SCALE GENOMIC DNA]</scope>
</reference>
<name>A0ABP0Y971_9ROSI</name>
<evidence type="ECO:0000313" key="1">
    <source>
        <dbReference type="EMBL" id="CAK9317023.1"/>
    </source>
</evidence>
<accession>A0ABP0Y971</accession>
<sequence length="79" mass="9030">MRIGSDESAPIFKKIRSNRNPKISQTQSHSQFTSFFLLIRFPLCFCVSRLVRHCIIIEVPTASSSLYLSIGGIRKVNRM</sequence>
<gene>
    <name evidence="1" type="ORF">CITCOLO1_LOCUS8912</name>
</gene>
<proteinExistence type="predicted"/>
<organism evidence="1 2">
    <name type="scientific">Citrullus colocynthis</name>
    <name type="common">colocynth</name>
    <dbReference type="NCBI Taxonomy" id="252529"/>
    <lineage>
        <taxon>Eukaryota</taxon>
        <taxon>Viridiplantae</taxon>
        <taxon>Streptophyta</taxon>
        <taxon>Embryophyta</taxon>
        <taxon>Tracheophyta</taxon>
        <taxon>Spermatophyta</taxon>
        <taxon>Magnoliopsida</taxon>
        <taxon>eudicotyledons</taxon>
        <taxon>Gunneridae</taxon>
        <taxon>Pentapetalae</taxon>
        <taxon>rosids</taxon>
        <taxon>fabids</taxon>
        <taxon>Cucurbitales</taxon>
        <taxon>Cucurbitaceae</taxon>
        <taxon>Benincaseae</taxon>
        <taxon>Citrullus</taxon>
    </lineage>
</organism>
<dbReference type="EMBL" id="OZ021737">
    <property type="protein sequence ID" value="CAK9317023.1"/>
    <property type="molecule type" value="Genomic_DNA"/>
</dbReference>
<dbReference type="Proteomes" id="UP001642487">
    <property type="component" value="Chromosome 3"/>
</dbReference>
<protein>
    <submittedName>
        <fullName evidence="1">Uncharacterized protein</fullName>
    </submittedName>
</protein>